<accession>A0A7R9C3I1</accession>
<protein>
    <submittedName>
        <fullName evidence="1">Uncharacterized protein</fullName>
    </submittedName>
</protein>
<feature type="non-terminal residue" evidence="1">
    <location>
        <position position="1"/>
    </location>
</feature>
<dbReference type="AlphaFoldDB" id="A0A7R9C3I1"/>
<gene>
    <name evidence="1" type="ORF">NMOB1V02_LOCUS13252</name>
</gene>
<evidence type="ECO:0000313" key="1">
    <source>
        <dbReference type="EMBL" id="CAD7285650.1"/>
    </source>
</evidence>
<keyword evidence="2" id="KW-1185">Reference proteome</keyword>
<name>A0A7R9C3I1_9CRUS</name>
<proteinExistence type="predicted"/>
<organism evidence="1">
    <name type="scientific">Notodromas monacha</name>
    <dbReference type="NCBI Taxonomy" id="399045"/>
    <lineage>
        <taxon>Eukaryota</taxon>
        <taxon>Metazoa</taxon>
        <taxon>Ecdysozoa</taxon>
        <taxon>Arthropoda</taxon>
        <taxon>Crustacea</taxon>
        <taxon>Oligostraca</taxon>
        <taxon>Ostracoda</taxon>
        <taxon>Podocopa</taxon>
        <taxon>Podocopida</taxon>
        <taxon>Cypridocopina</taxon>
        <taxon>Cypridoidea</taxon>
        <taxon>Cyprididae</taxon>
        <taxon>Notodromas</taxon>
    </lineage>
</organism>
<dbReference type="EMBL" id="OA900891">
    <property type="protein sequence ID" value="CAD7285650.1"/>
    <property type="molecule type" value="Genomic_DNA"/>
</dbReference>
<dbReference type="EMBL" id="CAJPEX010018854">
    <property type="protein sequence ID" value="CAG0925802.1"/>
    <property type="molecule type" value="Genomic_DNA"/>
</dbReference>
<evidence type="ECO:0000313" key="2">
    <source>
        <dbReference type="Proteomes" id="UP000678499"/>
    </source>
</evidence>
<reference evidence="1" key="1">
    <citation type="submission" date="2020-11" db="EMBL/GenBank/DDBJ databases">
        <authorList>
            <person name="Tran Van P."/>
        </authorList>
    </citation>
    <scope>NUCLEOTIDE SEQUENCE</scope>
</reference>
<sequence>MVSIEEFHELRMELESGRMVEAWVDFSECGIGATNFIRGFIVDSFKSGNDYVTLHAAWPEKNEDDQVRWEGNVVTVYADGRVEAKMLPPVNEAMNSDDIGRTVLSNCVEAKAAFFSKRMERDEKYTGFEDFKDEFFSGHSSLLATIYEDYTLKSDGDFLGNMIRGQRLESWRRRGDEINFSQYRISEG</sequence>
<dbReference type="Proteomes" id="UP000678499">
    <property type="component" value="Unassembled WGS sequence"/>
</dbReference>